<accession>A0A6M3KXN6</accession>
<gene>
    <name evidence="1" type="ORF">MM415A03115_0004</name>
    <name evidence="2" type="ORF">MM415B02109_0003</name>
</gene>
<sequence>MGDVIQPKDRKYFVDKPSKDFNPERNKAIIQETIRETEKFFEKLEGALDDDIMNRIDVVGTYGRYRFNRGHKSLRDYLGRELYEKLVGEKILSKYRTLSADDKLKGNTKVLL</sequence>
<name>A0A6M3KXN6_9ZZZZ</name>
<proteinExistence type="predicted"/>
<dbReference type="AlphaFoldDB" id="A0A6M3KXN6"/>
<reference evidence="2" key="1">
    <citation type="submission" date="2020-03" db="EMBL/GenBank/DDBJ databases">
        <title>The deep terrestrial virosphere.</title>
        <authorList>
            <person name="Holmfeldt K."/>
            <person name="Nilsson E."/>
            <person name="Simone D."/>
            <person name="Lopez-Fernandez M."/>
            <person name="Wu X."/>
            <person name="de Brujin I."/>
            <person name="Lundin D."/>
            <person name="Andersson A."/>
            <person name="Bertilsson S."/>
            <person name="Dopson M."/>
        </authorList>
    </citation>
    <scope>NUCLEOTIDE SEQUENCE</scope>
    <source>
        <strain evidence="1">MM415A03115</strain>
        <strain evidence="2">MM415B02109</strain>
    </source>
</reference>
<dbReference type="EMBL" id="MT142624">
    <property type="protein sequence ID" value="QJA86234.1"/>
    <property type="molecule type" value="Genomic_DNA"/>
</dbReference>
<dbReference type="EMBL" id="MT141888">
    <property type="protein sequence ID" value="QJA71640.1"/>
    <property type="molecule type" value="Genomic_DNA"/>
</dbReference>
<evidence type="ECO:0000313" key="2">
    <source>
        <dbReference type="EMBL" id="QJA86234.1"/>
    </source>
</evidence>
<protein>
    <submittedName>
        <fullName evidence="2">Uncharacterized protein</fullName>
    </submittedName>
</protein>
<evidence type="ECO:0000313" key="1">
    <source>
        <dbReference type="EMBL" id="QJA71640.1"/>
    </source>
</evidence>
<organism evidence="2">
    <name type="scientific">viral metagenome</name>
    <dbReference type="NCBI Taxonomy" id="1070528"/>
    <lineage>
        <taxon>unclassified sequences</taxon>
        <taxon>metagenomes</taxon>
        <taxon>organismal metagenomes</taxon>
    </lineage>
</organism>